<comment type="subcellular location">
    <subcellularLocation>
        <location evidence="1">Membrane</location>
        <topology evidence="1">Single-pass membrane protein</topology>
    </subcellularLocation>
</comment>
<comment type="caution">
    <text evidence="6">The sequence shown here is derived from an EMBL/GenBank/DDBJ whole genome shotgun (WGS) entry which is preliminary data.</text>
</comment>
<accession>A0AAN6Y9L9</accession>
<sequence length="354" mass="36881">MGAWTGSGPIVTGSCSTAAWTLFDLSTAYLWAPVIGCLPEKPDCCPSSYVLATMTAPPSPGMTTDSISISLSTTLTSNTTSIATAGSSTTAPETTRFDLIHIAWEPGVPNASGLGAFKLAARGGGTPNSVSGCPEDYVSNGPTGCCPMGMTATKDLGIIPVCATQLSAPFPAPEVTITASSPHQPTGLPTDKPISTATDMIYAIQYRIYALEYPTAPKAESGGLSTGAKAGIGAGCGFIALVLIGLVVYFIRRKGQRKRKQETDGTAVMGTMAESELYGRQYDPATGEKAESKPLVVGERAELGVEGVQGHGLQRYELSATPLPPSQVYQVIQVPSGQQPQQYQQQQPYGGYQL</sequence>
<dbReference type="AlphaFoldDB" id="A0AAN6Y9L9"/>
<name>A0AAN6Y9L9_9PEZI</name>
<evidence type="ECO:0000313" key="6">
    <source>
        <dbReference type="EMBL" id="KAK4211977.1"/>
    </source>
</evidence>
<keyword evidence="2 5" id="KW-0812">Transmembrane</keyword>
<dbReference type="Proteomes" id="UP001301769">
    <property type="component" value="Unassembled WGS sequence"/>
</dbReference>
<dbReference type="CDD" id="cd12087">
    <property type="entry name" value="TM_EGFR-like"/>
    <property type="match status" value="1"/>
</dbReference>
<reference evidence="6" key="1">
    <citation type="journal article" date="2023" name="Mol. Phylogenet. Evol.">
        <title>Genome-scale phylogeny and comparative genomics of the fungal order Sordariales.</title>
        <authorList>
            <person name="Hensen N."/>
            <person name="Bonometti L."/>
            <person name="Westerberg I."/>
            <person name="Brannstrom I.O."/>
            <person name="Guillou S."/>
            <person name="Cros-Aarteil S."/>
            <person name="Calhoun S."/>
            <person name="Haridas S."/>
            <person name="Kuo A."/>
            <person name="Mondo S."/>
            <person name="Pangilinan J."/>
            <person name="Riley R."/>
            <person name="LaButti K."/>
            <person name="Andreopoulos B."/>
            <person name="Lipzen A."/>
            <person name="Chen C."/>
            <person name="Yan M."/>
            <person name="Daum C."/>
            <person name="Ng V."/>
            <person name="Clum A."/>
            <person name="Steindorff A."/>
            <person name="Ohm R.A."/>
            <person name="Martin F."/>
            <person name="Silar P."/>
            <person name="Natvig D.O."/>
            <person name="Lalanne C."/>
            <person name="Gautier V."/>
            <person name="Ament-Velasquez S.L."/>
            <person name="Kruys A."/>
            <person name="Hutchinson M.I."/>
            <person name="Powell A.J."/>
            <person name="Barry K."/>
            <person name="Miller A.N."/>
            <person name="Grigoriev I.V."/>
            <person name="Debuchy R."/>
            <person name="Gladieux P."/>
            <person name="Hiltunen Thoren M."/>
            <person name="Johannesson H."/>
        </authorList>
    </citation>
    <scope>NUCLEOTIDE SEQUENCE</scope>
    <source>
        <strain evidence="6">PSN293</strain>
    </source>
</reference>
<evidence type="ECO:0000256" key="3">
    <source>
        <dbReference type="ARBA" id="ARBA00022989"/>
    </source>
</evidence>
<evidence type="ECO:0000256" key="1">
    <source>
        <dbReference type="ARBA" id="ARBA00004167"/>
    </source>
</evidence>
<evidence type="ECO:0000256" key="5">
    <source>
        <dbReference type="SAM" id="Phobius"/>
    </source>
</evidence>
<evidence type="ECO:0000256" key="4">
    <source>
        <dbReference type="ARBA" id="ARBA00023136"/>
    </source>
</evidence>
<protein>
    <submittedName>
        <fullName evidence="6">Uncharacterized protein</fullName>
    </submittedName>
</protein>
<keyword evidence="4 5" id="KW-0472">Membrane</keyword>
<keyword evidence="3 5" id="KW-1133">Transmembrane helix</keyword>
<dbReference type="PANTHER" id="PTHR15549">
    <property type="entry name" value="PAIRED IMMUNOGLOBULIN-LIKE TYPE 2 RECEPTOR"/>
    <property type="match status" value="1"/>
</dbReference>
<dbReference type="GO" id="GO:0016020">
    <property type="term" value="C:membrane"/>
    <property type="evidence" value="ECO:0007669"/>
    <property type="project" value="UniProtKB-SubCell"/>
</dbReference>
<dbReference type="GO" id="GO:0071944">
    <property type="term" value="C:cell periphery"/>
    <property type="evidence" value="ECO:0007669"/>
    <property type="project" value="UniProtKB-ARBA"/>
</dbReference>
<evidence type="ECO:0000313" key="7">
    <source>
        <dbReference type="Proteomes" id="UP001301769"/>
    </source>
</evidence>
<dbReference type="EMBL" id="MU858136">
    <property type="protein sequence ID" value="KAK4211977.1"/>
    <property type="molecule type" value="Genomic_DNA"/>
</dbReference>
<dbReference type="InterPro" id="IPR051694">
    <property type="entry name" value="Immunoregulatory_rcpt-like"/>
</dbReference>
<evidence type="ECO:0000256" key="2">
    <source>
        <dbReference type="ARBA" id="ARBA00022692"/>
    </source>
</evidence>
<proteinExistence type="predicted"/>
<keyword evidence="7" id="KW-1185">Reference proteome</keyword>
<reference evidence="6" key="2">
    <citation type="submission" date="2023-05" db="EMBL/GenBank/DDBJ databases">
        <authorList>
            <consortium name="Lawrence Berkeley National Laboratory"/>
            <person name="Steindorff A."/>
            <person name="Hensen N."/>
            <person name="Bonometti L."/>
            <person name="Westerberg I."/>
            <person name="Brannstrom I.O."/>
            <person name="Guillou S."/>
            <person name="Cros-Aarteil S."/>
            <person name="Calhoun S."/>
            <person name="Haridas S."/>
            <person name="Kuo A."/>
            <person name="Mondo S."/>
            <person name="Pangilinan J."/>
            <person name="Riley R."/>
            <person name="Labutti K."/>
            <person name="Andreopoulos B."/>
            <person name="Lipzen A."/>
            <person name="Chen C."/>
            <person name="Yanf M."/>
            <person name="Daum C."/>
            <person name="Ng V."/>
            <person name="Clum A."/>
            <person name="Ohm R."/>
            <person name="Martin F."/>
            <person name="Silar P."/>
            <person name="Natvig D."/>
            <person name="Lalanne C."/>
            <person name="Gautier V."/>
            <person name="Ament-Velasquez S.L."/>
            <person name="Kruys A."/>
            <person name="Hutchinson M.I."/>
            <person name="Powell A.J."/>
            <person name="Barry K."/>
            <person name="Miller A.N."/>
            <person name="Grigoriev I.V."/>
            <person name="Debuchy R."/>
            <person name="Gladieux P."/>
            <person name="Thoren M.H."/>
            <person name="Johannesson H."/>
        </authorList>
    </citation>
    <scope>NUCLEOTIDE SEQUENCE</scope>
    <source>
        <strain evidence="6">PSN293</strain>
    </source>
</reference>
<feature type="transmembrane region" description="Helical" evidence="5">
    <location>
        <begin position="230"/>
        <end position="251"/>
    </location>
</feature>
<gene>
    <name evidence="6" type="ORF">QBC37DRAFT_466648</name>
</gene>
<organism evidence="6 7">
    <name type="scientific">Rhypophila decipiens</name>
    <dbReference type="NCBI Taxonomy" id="261697"/>
    <lineage>
        <taxon>Eukaryota</taxon>
        <taxon>Fungi</taxon>
        <taxon>Dikarya</taxon>
        <taxon>Ascomycota</taxon>
        <taxon>Pezizomycotina</taxon>
        <taxon>Sordariomycetes</taxon>
        <taxon>Sordariomycetidae</taxon>
        <taxon>Sordariales</taxon>
        <taxon>Naviculisporaceae</taxon>
        <taxon>Rhypophila</taxon>
    </lineage>
</organism>